<reference evidence="2 3" key="1">
    <citation type="journal article" date="2016" name="Nat. Commun.">
        <title>Thousands of microbial genomes shed light on interconnected biogeochemical processes in an aquifer system.</title>
        <authorList>
            <person name="Anantharaman K."/>
            <person name="Brown C.T."/>
            <person name="Hug L.A."/>
            <person name="Sharon I."/>
            <person name="Castelle C.J."/>
            <person name="Probst A.J."/>
            <person name="Thomas B.C."/>
            <person name="Singh A."/>
            <person name="Wilkins M.J."/>
            <person name="Karaoz U."/>
            <person name="Brodie E.L."/>
            <person name="Williams K.H."/>
            <person name="Hubbard S.S."/>
            <person name="Banfield J.F."/>
        </authorList>
    </citation>
    <scope>NUCLEOTIDE SEQUENCE [LARGE SCALE GENOMIC DNA]</scope>
</reference>
<protein>
    <submittedName>
        <fullName evidence="2">Uncharacterized protein</fullName>
    </submittedName>
</protein>
<evidence type="ECO:0000256" key="1">
    <source>
        <dbReference type="SAM" id="Phobius"/>
    </source>
</evidence>
<dbReference type="Proteomes" id="UP000178517">
    <property type="component" value="Unassembled WGS sequence"/>
</dbReference>
<organism evidence="2 3">
    <name type="scientific">Candidatus Harrisonbacteria bacterium RIFCSPLOWO2_01_FULL_40_28</name>
    <dbReference type="NCBI Taxonomy" id="1798406"/>
    <lineage>
        <taxon>Bacteria</taxon>
        <taxon>Candidatus Harrisoniibacteriota</taxon>
    </lineage>
</organism>
<evidence type="ECO:0000313" key="3">
    <source>
        <dbReference type="Proteomes" id="UP000178517"/>
    </source>
</evidence>
<proteinExistence type="predicted"/>
<comment type="caution">
    <text evidence="2">The sequence shown here is derived from an EMBL/GenBank/DDBJ whole genome shotgun (WGS) entry which is preliminary data.</text>
</comment>
<accession>A0A1G1ZL50</accession>
<keyword evidence="1" id="KW-0812">Transmembrane</keyword>
<sequence length="301" mass="34949">MKYLIYCILFSLILTPLKAHHNIGNRIGDIIEIPTIVHIKNDYTLDELSLPLRNAEVIPRLEFRGASWEKNSFSQIIILRYQSFHAPKETIEITIPERVLIFKSHNANNPPVEIVIPNAIAEISPILKYPRTTISGKPLPYISPQDFMRRIGFQGIINPIMSTDNYMIIRTLYVCGIIAFLSVLYGIYQFIQKRSHKNPLLKHTLKKMKHIKRTEKDKKKALHALLTLFHTTLSRVTGKALFKHNVHEIKETYPALVPMYPVIESIFQSFNEVCFEDKYSHNIEKTQSLIMDTMKNLRKIL</sequence>
<keyword evidence="1" id="KW-1133">Transmembrane helix</keyword>
<feature type="transmembrane region" description="Helical" evidence="1">
    <location>
        <begin position="167"/>
        <end position="188"/>
    </location>
</feature>
<evidence type="ECO:0000313" key="2">
    <source>
        <dbReference type="EMBL" id="OGY65312.1"/>
    </source>
</evidence>
<dbReference type="STRING" id="1798406.A3A04_00300"/>
<name>A0A1G1ZL50_9BACT</name>
<dbReference type="EMBL" id="MHJI01000018">
    <property type="protein sequence ID" value="OGY65312.1"/>
    <property type="molecule type" value="Genomic_DNA"/>
</dbReference>
<keyword evidence="1" id="KW-0472">Membrane</keyword>
<dbReference type="AlphaFoldDB" id="A0A1G1ZL50"/>
<gene>
    <name evidence="2" type="ORF">A3A04_00300</name>
</gene>